<gene>
    <name evidence="2" type="ORF">bcere0026_56450</name>
</gene>
<dbReference type="Gene3D" id="3.90.550.10">
    <property type="entry name" value="Spore Coat Polysaccharide Biosynthesis Protein SpsA, Chain A"/>
    <property type="match status" value="1"/>
</dbReference>
<dbReference type="InterPro" id="IPR029044">
    <property type="entry name" value="Nucleotide-diphossugar_trans"/>
</dbReference>
<organism evidence="2">
    <name type="scientific">Bacillus mycoides</name>
    <dbReference type="NCBI Taxonomy" id="1405"/>
    <lineage>
        <taxon>Bacteria</taxon>
        <taxon>Bacillati</taxon>
        <taxon>Bacillota</taxon>
        <taxon>Bacilli</taxon>
        <taxon>Bacillales</taxon>
        <taxon>Bacillaceae</taxon>
        <taxon>Bacillus</taxon>
        <taxon>Bacillus cereus group</taxon>
    </lineage>
</organism>
<dbReference type="PANTHER" id="PTHR43685:SF2">
    <property type="entry name" value="GLYCOSYLTRANSFERASE 2-LIKE DOMAIN-CONTAINING PROTEIN"/>
    <property type="match status" value="1"/>
</dbReference>
<dbReference type="EMBL" id="ACMP01000209">
    <property type="protein sequence ID" value="EEL67410.1"/>
    <property type="molecule type" value="Genomic_DNA"/>
</dbReference>
<dbReference type="InterPro" id="IPR001173">
    <property type="entry name" value="Glyco_trans_2-like"/>
</dbReference>
<evidence type="ECO:0000259" key="1">
    <source>
        <dbReference type="Pfam" id="PF00535"/>
    </source>
</evidence>
<dbReference type="PANTHER" id="PTHR43685">
    <property type="entry name" value="GLYCOSYLTRANSFERASE"/>
    <property type="match status" value="1"/>
</dbReference>
<protein>
    <recommendedName>
        <fullName evidence="1">Glycosyltransferase 2-like domain-containing protein</fullName>
    </recommendedName>
</protein>
<accession>C2Y3T4</accession>
<sequence length="432" mass="51000">MTTLKPLISIILTSYNKPSLINQVIESVQMQTFKEWELFIMDDNSYPDTINIIIKYLDDPRIYYKNSFIQGNERYKTTRYATLINEALPLTCGDYICYLTDDTMYVPNRLAEMLSFLQKSPEIDVVYSSQHVKCVDYNLQPTHEYVRKASEILYTAANVVDHCSVMHTRRILLKVYQKYSNYWETDPLYWFNGDAMFWKRLNTFQPFYPINKVLDITFKTPFSFQNLYANLPSKDLNGILLRNSQGDVFLVDNYKRRPISKEMLSYFKYNQNQIVPIPEPFIYKYTEGPPISLTESIPNLRVVKNEKGELFYIENNQKRPFINTTAFRKFKFSAQEIIKVSQRSLDEFSDGPPIYPKLSNYTILPEGKVFIYHHNYFIMTDRMLHPIDKDMLQKLYLLKNCIPISKTSLSYFKIGPPISSYPSHLAEEYQED</sequence>
<feature type="domain" description="Glycosyltransferase 2-like" evidence="1">
    <location>
        <begin position="9"/>
        <end position="155"/>
    </location>
</feature>
<proteinExistence type="predicted"/>
<dbReference type="AlphaFoldDB" id="C2Y3T4"/>
<name>C2Y3T4_BACMY</name>
<reference evidence="2" key="1">
    <citation type="journal article" date="2012" name="Genome Res.">
        <title>Genomic characterization of the Bacillus cereus sensu lato species: Backdrop to the evolution of Bacillus anthracis.</title>
        <authorList>
            <person name="Zwick M.E."/>
            <person name="Joseph S.J."/>
            <person name="Didelot X."/>
            <person name="Chen P.E."/>
            <person name="Bishop-Lilly K.A."/>
            <person name="Stewart A.C."/>
            <person name="Willner K."/>
            <person name="Nolan N."/>
            <person name="Lentz S."/>
            <person name="Thomason M.K."/>
            <person name="Sozhamannan S."/>
            <person name="Mateczun A.J."/>
            <person name="Du L."/>
            <person name="Read T.D."/>
        </authorList>
    </citation>
    <scope>NUCLEOTIDE SEQUENCE [LARGE SCALE GENOMIC DNA]</scope>
    <source>
        <strain evidence="2">AH603</strain>
    </source>
</reference>
<dbReference type="InterPro" id="IPR050834">
    <property type="entry name" value="Glycosyltransf_2"/>
</dbReference>
<dbReference type="Pfam" id="PF00535">
    <property type="entry name" value="Glycos_transf_2"/>
    <property type="match status" value="1"/>
</dbReference>
<dbReference type="HOGENOM" id="CLU_651603_0_0_9"/>
<dbReference type="SUPFAM" id="SSF53448">
    <property type="entry name" value="Nucleotide-diphospho-sugar transferases"/>
    <property type="match status" value="1"/>
</dbReference>
<evidence type="ECO:0000313" key="2">
    <source>
        <dbReference type="EMBL" id="EEL67410.1"/>
    </source>
</evidence>
<dbReference type="Proteomes" id="UP000001753">
    <property type="component" value="Chromosome"/>
</dbReference>
<dbReference type="CDD" id="cd00761">
    <property type="entry name" value="Glyco_tranf_GTA_type"/>
    <property type="match status" value="1"/>
</dbReference>
<comment type="caution">
    <text evidence="2">The sequence shown here is derived from an EMBL/GenBank/DDBJ whole genome shotgun (WGS) entry which is preliminary data.</text>
</comment>